<sequence>MSVNHSSNQTIAEDIVPEDTYPEMDESESDVVFVVNGHRIPGAKGIFGFKSRVFRAMFAAPFAESTAPEIAIDDPMITVNAFKAMRRFIYTEEVVLSGGEDLDEVCAVMRCAHKYQILRLVNKMADKLSSMLDIHNVKTIAEMAANYDNKPLMDSVNAFLLKKPYLLIAKDMDYLKALNDMTGGQCFEAMVKSMLKTHIAVDPLPSVPVMVMRLEVTGRLFRYHFVMSTKITITITITATNTETTMPALAVIQGSSDWLSVEGREILAAVVVVGVIEVNKSDDCLTGAKSLEFDVVLIITSDGAYDWLAMNDQFVQNFHMCPNFGYFLIKH</sequence>
<gene>
    <name evidence="2" type="ORF">OSB1V03_LOCUS4360</name>
</gene>
<dbReference type="Proteomes" id="UP000759131">
    <property type="component" value="Unassembled WGS sequence"/>
</dbReference>
<dbReference type="PANTHER" id="PTHR46306">
    <property type="entry name" value="BTB/POZ DOMAIN-CONTAINING PROTEIN 9"/>
    <property type="match status" value="1"/>
</dbReference>
<dbReference type="GO" id="GO:0005737">
    <property type="term" value="C:cytoplasm"/>
    <property type="evidence" value="ECO:0007669"/>
    <property type="project" value="TreeGrafter"/>
</dbReference>
<dbReference type="GO" id="GO:0008344">
    <property type="term" value="P:adult locomotory behavior"/>
    <property type="evidence" value="ECO:0007669"/>
    <property type="project" value="TreeGrafter"/>
</dbReference>
<evidence type="ECO:0000313" key="2">
    <source>
        <dbReference type="EMBL" id="CAD7623913.1"/>
    </source>
</evidence>
<protein>
    <recommendedName>
        <fullName evidence="1">BTB domain-containing protein</fullName>
    </recommendedName>
</protein>
<accession>A0A7R9KIK1</accession>
<proteinExistence type="predicted"/>
<dbReference type="GO" id="GO:0050804">
    <property type="term" value="P:modulation of chemical synaptic transmission"/>
    <property type="evidence" value="ECO:0007669"/>
    <property type="project" value="TreeGrafter"/>
</dbReference>
<evidence type="ECO:0000259" key="1">
    <source>
        <dbReference type="PROSITE" id="PS50097"/>
    </source>
</evidence>
<dbReference type="InterPro" id="IPR011333">
    <property type="entry name" value="SKP1/BTB/POZ_sf"/>
</dbReference>
<dbReference type="EMBL" id="OC856544">
    <property type="protein sequence ID" value="CAD7623913.1"/>
    <property type="molecule type" value="Genomic_DNA"/>
</dbReference>
<dbReference type="Gene3D" id="3.30.710.10">
    <property type="entry name" value="Potassium Channel Kv1.1, Chain A"/>
    <property type="match status" value="1"/>
</dbReference>
<dbReference type="PROSITE" id="PS50097">
    <property type="entry name" value="BTB"/>
    <property type="match status" value="1"/>
</dbReference>
<dbReference type="Pfam" id="PF00651">
    <property type="entry name" value="BTB"/>
    <property type="match status" value="1"/>
</dbReference>
<dbReference type="InterPro" id="IPR000210">
    <property type="entry name" value="BTB/POZ_dom"/>
</dbReference>
<organism evidence="2">
    <name type="scientific">Medioppia subpectinata</name>
    <dbReference type="NCBI Taxonomy" id="1979941"/>
    <lineage>
        <taxon>Eukaryota</taxon>
        <taxon>Metazoa</taxon>
        <taxon>Ecdysozoa</taxon>
        <taxon>Arthropoda</taxon>
        <taxon>Chelicerata</taxon>
        <taxon>Arachnida</taxon>
        <taxon>Acari</taxon>
        <taxon>Acariformes</taxon>
        <taxon>Sarcoptiformes</taxon>
        <taxon>Oribatida</taxon>
        <taxon>Brachypylina</taxon>
        <taxon>Oppioidea</taxon>
        <taxon>Oppiidae</taxon>
        <taxon>Medioppia</taxon>
    </lineage>
</organism>
<dbReference type="PANTHER" id="PTHR46306:SF1">
    <property type="entry name" value="BTB_POZ DOMAIN-CONTAINING PROTEIN 9"/>
    <property type="match status" value="1"/>
</dbReference>
<name>A0A7R9KIK1_9ACAR</name>
<dbReference type="OrthoDB" id="10027872at2759"/>
<dbReference type="AlphaFoldDB" id="A0A7R9KIK1"/>
<feature type="domain" description="BTB" evidence="1">
    <location>
        <begin position="29"/>
        <end position="98"/>
    </location>
</feature>
<dbReference type="SMART" id="SM00225">
    <property type="entry name" value="BTB"/>
    <property type="match status" value="1"/>
</dbReference>
<dbReference type="SUPFAM" id="SSF54695">
    <property type="entry name" value="POZ domain"/>
    <property type="match status" value="1"/>
</dbReference>
<keyword evidence="3" id="KW-1185">Reference proteome</keyword>
<dbReference type="InterPro" id="IPR052407">
    <property type="entry name" value="BTB_POZ_domain_cont_9"/>
</dbReference>
<evidence type="ECO:0000313" key="3">
    <source>
        <dbReference type="Proteomes" id="UP000759131"/>
    </source>
</evidence>
<dbReference type="GO" id="GO:0048512">
    <property type="term" value="P:circadian behavior"/>
    <property type="evidence" value="ECO:0007669"/>
    <property type="project" value="TreeGrafter"/>
</dbReference>
<reference evidence="2" key="1">
    <citation type="submission" date="2020-11" db="EMBL/GenBank/DDBJ databases">
        <authorList>
            <person name="Tran Van P."/>
        </authorList>
    </citation>
    <scope>NUCLEOTIDE SEQUENCE</scope>
</reference>
<dbReference type="EMBL" id="CAJPIZ010001969">
    <property type="protein sequence ID" value="CAG2104343.1"/>
    <property type="molecule type" value="Genomic_DNA"/>
</dbReference>